<dbReference type="AlphaFoldDB" id="A0A8H4RCL1"/>
<evidence type="ECO:0000259" key="1">
    <source>
        <dbReference type="Pfam" id="PF06985"/>
    </source>
</evidence>
<proteinExistence type="predicted"/>
<name>A0A8H4RCL1_9HELO</name>
<evidence type="ECO:0000313" key="2">
    <source>
        <dbReference type="EMBL" id="KAF4626851.1"/>
    </source>
</evidence>
<dbReference type="EMBL" id="JAAMPI010001072">
    <property type="protein sequence ID" value="KAF4626851.1"/>
    <property type="molecule type" value="Genomic_DNA"/>
</dbReference>
<feature type="domain" description="Heterokaryon incompatibility" evidence="1">
    <location>
        <begin position="4"/>
        <end position="114"/>
    </location>
</feature>
<sequence>MILTNRLGFEYLWIDSLGILQDDRDDWERESSQMSNICMNGTVMISALHTRDSSVGCFFDVEIVPIQVSPIFQGCQDGSYSVHLEEDIAHYGLGGQESTMLNAPLAIRPWAFQEATLSPRIIHFTKDEVMWECVRGKVCQCGNVSNPFNIPERDFKVAIHQPYTTPSPPTIPVLWWQKIMRDYSARHLTNIEDRLPALSGIAHCFARTITAKLEPSEFDFKFCLNSERERIFHVECTPAGIGPFGAVKGGHLVLLIPAIKGTLEVQLADDLDGEILKFVDAKKRTHYTSLDSGRDYVPLKDWTPQTLALQRIYTQRNTISIPILIIKLLGSIKLVLKHSNRVGRCLGENWNQ</sequence>
<gene>
    <name evidence="2" type="ORF">G7Y89_g11304</name>
</gene>
<dbReference type="PANTHER" id="PTHR33112:SF16">
    <property type="entry name" value="HETEROKARYON INCOMPATIBILITY DOMAIN-CONTAINING PROTEIN"/>
    <property type="match status" value="1"/>
</dbReference>
<dbReference type="Proteomes" id="UP000566819">
    <property type="component" value="Unassembled WGS sequence"/>
</dbReference>
<dbReference type="OrthoDB" id="5125733at2759"/>
<evidence type="ECO:0000313" key="3">
    <source>
        <dbReference type="Proteomes" id="UP000566819"/>
    </source>
</evidence>
<accession>A0A8H4RCL1</accession>
<keyword evidence="3" id="KW-1185">Reference proteome</keyword>
<comment type="caution">
    <text evidence="2">The sequence shown here is derived from an EMBL/GenBank/DDBJ whole genome shotgun (WGS) entry which is preliminary data.</text>
</comment>
<dbReference type="PANTHER" id="PTHR33112">
    <property type="entry name" value="DOMAIN PROTEIN, PUTATIVE-RELATED"/>
    <property type="match status" value="1"/>
</dbReference>
<reference evidence="2 3" key="1">
    <citation type="submission" date="2020-03" db="EMBL/GenBank/DDBJ databases">
        <title>Draft Genome Sequence of Cudoniella acicularis.</title>
        <authorList>
            <person name="Buettner E."/>
            <person name="Kellner H."/>
        </authorList>
    </citation>
    <scope>NUCLEOTIDE SEQUENCE [LARGE SCALE GENOMIC DNA]</scope>
    <source>
        <strain evidence="2 3">DSM 108380</strain>
    </source>
</reference>
<protein>
    <recommendedName>
        <fullName evidence="1">Heterokaryon incompatibility domain-containing protein</fullName>
    </recommendedName>
</protein>
<dbReference type="InterPro" id="IPR010730">
    <property type="entry name" value="HET"/>
</dbReference>
<organism evidence="2 3">
    <name type="scientific">Cudoniella acicularis</name>
    <dbReference type="NCBI Taxonomy" id="354080"/>
    <lineage>
        <taxon>Eukaryota</taxon>
        <taxon>Fungi</taxon>
        <taxon>Dikarya</taxon>
        <taxon>Ascomycota</taxon>
        <taxon>Pezizomycotina</taxon>
        <taxon>Leotiomycetes</taxon>
        <taxon>Helotiales</taxon>
        <taxon>Tricladiaceae</taxon>
        <taxon>Cudoniella</taxon>
    </lineage>
</organism>
<dbReference type="Pfam" id="PF06985">
    <property type="entry name" value="HET"/>
    <property type="match status" value="1"/>
</dbReference>